<dbReference type="NCBIfam" id="NF005701">
    <property type="entry name" value="PRK07512.1"/>
    <property type="match status" value="1"/>
</dbReference>
<evidence type="ECO:0000256" key="6">
    <source>
        <dbReference type="ARBA" id="ARBA00022642"/>
    </source>
</evidence>
<keyword evidence="5" id="KW-0285">Flavoprotein</keyword>
<dbReference type="PRINTS" id="PR00368">
    <property type="entry name" value="FADPNR"/>
</dbReference>
<evidence type="ECO:0000256" key="8">
    <source>
        <dbReference type="ARBA" id="ARBA00023002"/>
    </source>
</evidence>
<dbReference type="PANTHER" id="PTHR42716">
    <property type="entry name" value="L-ASPARTATE OXIDASE"/>
    <property type="match status" value="1"/>
</dbReference>
<keyword evidence="7" id="KW-0274">FAD</keyword>
<dbReference type="InterPro" id="IPR005288">
    <property type="entry name" value="NadB"/>
</dbReference>
<dbReference type="InterPro" id="IPR015939">
    <property type="entry name" value="Fum_Rdtase/Succ_DH_flav-like_C"/>
</dbReference>
<feature type="region of interest" description="Disordered" evidence="9">
    <location>
        <begin position="477"/>
        <end position="497"/>
    </location>
</feature>
<comment type="similarity">
    <text evidence="3">Belongs to the FAD-dependent oxidoreductase 2 family. NadB subfamily.</text>
</comment>
<evidence type="ECO:0000256" key="9">
    <source>
        <dbReference type="SAM" id="MobiDB-lite"/>
    </source>
</evidence>
<comment type="pathway">
    <text evidence="2">Cofactor biosynthesis; NAD(+) biosynthesis; iminoaspartate from L-aspartate (oxidase route): step 1/1.</text>
</comment>
<evidence type="ECO:0000256" key="5">
    <source>
        <dbReference type="ARBA" id="ARBA00022630"/>
    </source>
</evidence>
<evidence type="ECO:0000256" key="3">
    <source>
        <dbReference type="ARBA" id="ARBA00008562"/>
    </source>
</evidence>
<organism evidence="12">
    <name type="scientific">hydrothermal vent metagenome</name>
    <dbReference type="NCBI Taxonomy" id="652676"/>
    <lineage>
        <taxon>unclassified sequences</taxon>
        <taxon>metagenomes</taxon>
        <taxon>ecological metagenomes</taxon>
    </lineage>
</organism>
<sequence length="515" mass="54019">MSHFDDIRTTNRVIVGSGIAGLSTALLLGDCTVVTKTGLGAGSSVWAQGGIAAAVGEGDSPLQHTADTLAVSGGIAEPAVATTMTERAPERIRWLQDLGAEFDTSGDALSLGREASHRRSRIVHAHGDATGKEVMRTLRAAVRDRADITVVEGFLAVDLAIANGTVVGVFGIANDGAQTLLLASATVLATGGIGQVFAHTTNPAEATADGLAMAARAGVRLADLEFVQFHPTALDVGLDPMPLLTEALRGAGAYLLDDTGARFMIDEHPDAELAPRDIVARAIWARQAAGQRITMDARHITDIAHRFPTVYGFATSAGIEPSTMPMPVAPAAHYHMGGVMTDSRGRSSLNGLWAVGEVASTGLHGANRLASNSLLEGLVTADIVAQDIHTTDAARPNLQAIEIPRDSLHLMAHDDVDVRFQIRDLMSNCVGVTRHRANLGRAIDRLGALATSSIAVTNLLTVGKLIAIAAMARTESRGSHYRTDHPVPDPHQAHRSVVDPVPRHDTIAESLVALS</sequence>
<reference evidence="12" key="1">
    <citation type="submission" date="2018-06" db="EMBL/GenBank/DDBJ databases">
        <authorList>
            <person name="Zhirakovskaya E."/>
        </authorList>
    </citation>
    <scope>NUCLEOTIDE SEQUENCE</scope>
</reference>
<dbReference type="SUPFAM" id="SSF46977">
    <property type="entry name" value="Succinate dehydrogenase/fumarate reductase flavoprotein C-terminal domain"/>
    <property type="match status" value="1"/>
</dbReference>
<dbReference type="Gene3D" id="3.90.700.10">
    <property type="entry name" value="Succinate dehydrogenase/fumarate reductase flavoprotein, catalytic domain"/>
    <property type="match status" value="1"/>
</dbReference>
<comment type="cofactor">
    <cofactor evidence="1">
        <name>FAD</name>
        <dbReference type="ChEBI" id="CHEBI:57692"/>
    </cofactor>
</comment>
<keyword evidence="6" id="KW-0662">Pyridine nucleotide biosynthesis</keyword>
<gene>
    <name evidence="12" type="ORF">MNBD_ACTINO02-1862</name>
</gene>
<evidence type="ECO:0000256" key="1">
    <source>
        <dbReference type="ARBA" id="ARBA00001974"/>
    </source>
</evidence>
<evidence type="ECO:0000256" key="2">
    <source>
        <dbReference type="ARBA" id="ARBA00004950"/>
    </source>
</evidence>
<dbReference type="InterPro" id="IPR036188">
    <property type="entry name" value="FAD/NAD-bd_sf"/>
</dbReference>
<dbReference type="InterPro" id="IPR027477">
    <property type="entry name" value="Succ_DH/fumarate_Rdtase_cat_sf"/>
</dbReference>
<keyword evidence="8 12" id="KW-0560">Oxidoreductase</keyword>
<protein>
    <recommendedName>
        <fullName evidence="4">L-aspartate oxidase</fullName>
        <ecNumber evidence="4">1.4.3.16</ecNumber>
    </recommendedName>
</protein>
<evidence type="ECO:0000256" key="4">
    <source>
        <dbReference type="ARBA" id="ARBA00012173"/>
    </source>
</evidence>
<evidence type="ECO:0000256" key="7">
    <source>
        <dbReference type="ARBA" id="ARBA00022827"/>
    </source>
</evidence>
<dbReference type="InterPro" id="IPR003953">
    <property type="entry name" value="FAD-dep_OxRdtase_2_FAD-bd"/>
</dbReference>
<dbReference type="SUPFAM" id="SSF56425">
    <property type="entry name" value="Succinate dehydrogenase/fumarate reductase flavoprotein, catalytic domain"/>
    <property type="match status" value="1"/>
</dbReference>
<evidence type="ECO:0000259" key="10">
    <source>
        <dbReference type="Pfam" id="PF00890"/>
    </source>
</evidence>
<proteinExistence type="inferred from homology"/>
<dbReference type="InterPro" id="IPR037099">
    <property type="entry name" value="Fum_R/Succ_DH_flav-like_C_sf"/>
</dbReference>
<accession>A0A3B0SM73</accession>
<name>A0A3B0SM73_9ZZZZ</name>
<dbReference type="EMBL" id="UOEK01000258">
    <property type="protein sequence ID" value="VAW03372.1"/>
    <property type="molecule type" value="Genomic_DNA"/>
</dbReference>
<dbReference type="GO" id="GO:0034628">
    <property type="term" value="P:'de novo' NAD+ biosynthetic process from L-aspartate"/>
    <property type="evidence" value="ECO:0007669"/>
    <property type="project" value="TreeGrafter"/>
</dbReference>
<feature type="domain" description="FAD-dependent oxidoreductase 2 FAD-binding" evidence="10">
    <location>
        <begin position="13"/>
        <end position="374"/>
    </location>
</feature>
<dbReference type="Pfam" id="PF02910">
    <property type="entry name" value="Succ_DH_flav_C"/>
    <property type="match status" value="1"/>
</dbReference>
<dbReference type="SUPFAM" id="SSF51905">
    <property type="entry name" value="FAD/NAD(P)-binding domain"/>
    <property type="match status" value="1"/>
</dbReference>
<dbReference type="Pfam" id="PF00890">
    <property type="entry name" value="FAD_binding_2"/>
    <property type="match status" value="1"/>
</dbReference>
<feature type="domain" description="Fumarate reductase/succinate dehydrogenase flavoprotein-like C-terminal" evidence="11">
    <location>
        <begin position="454"/>
        <end position="489"/>
    </location>
</feature>
<evidence type="ECO:0000313" key="12">
    <source>
        <dbReference type="EMBL" id="VAW03372.1"/>
    </source>
</evidence>
<dbReference type="PANTHER" id="PTHR42716:SF2">
    <property type="entry name" value="L-ASPARTATE OXIDASE, CHLOROPLASTIC"/>
    <property type="match status" value="1"/>
</dbReference>
<evidence type="ECO:0000259" key="11">
    <source>
        <dbReference type="Pfam" id="PF02910"/>
    </source>
</evidence>
<dbReference type="Gene3D" id="1.20.58.100">
    <property type="entry name" value="Fumarate reductase/succinate dehydrogenase flavoprotein-like, C-terminal domain"/>
    <property type="match status" value="1"/>
</dbReference>
<dbReference type="Gene3D" id="3.50.50.60">
    <property type="entry name" value="FAD/NAD(P)-binding domain"/>
    <property type="match status" value="1"/>
</dbReference>
<dbReference type="NCBIfam" id="TIGR00551">
    <property type="entry name" value="nadB"/>
    <property type="match status" value="1"/>
</dbReference>
<dbReference type="GO" id="GO:0008734">
    <property type="term" value="F:L-aspartate oxidase activity"/>
    <property type="evidence" value="ECO:0007669"/>
    <property type="project" value="UniProtKB-EC"/>
</dbReference>
<feature type="compositionally biased region" description="Basic and acidic residues" evidence="9">
    <location>
        <begin position="477"/>
        <end position="492"/>
    </location>
</feature>
<dbReference type="EC" id="1.4.3.16" evidence="4"/>
<dbReference type="AlphaFoldDB" id="A0A3B0SM73"/>
<dbReference type="UniPathway" id="UPA00253">
    <property type="reaction ID" value="UER00326"/>
</dbReference>